<evidence type="ECO:0000313" key="2">
    <source>
        <dbReference type="Proteomes" id="UP001597541"/>
    </source>
</evidence>
<name>A0ABW5PKK7_9BACL</name>
<accession>A0ABW5PKK7</accession>
<dbReference type="PANTHER" id="PTHR40051:SF1">
    <property type="entry name" value="YOLD-LIKE FAMILY PROTEIN"/>
    <property type="match status" value="1"/>
</dbReference>
<keyword evidence="2" id="KW-1185">Reference proteome</keyword>
<dbReference type="PANTHER" id="PTHR40051">
    <property type="entry name" value="IG HYPOTHETICAL 15966"/>
    <property type="match status" value="1"/>
</dbReference>
<reference evidence="2" key="1">
    <citation type="journal article" date="2019" name="Int. J. Syst. Evol. Microbiol.">
        <title>The Global Catalogue of Microorganisms (GCM) 10K type strain sequencing project: providing services to taxonomists for standard genome sequencing and annotation.</title>
        <authorList>
            <consortium name="The Broad Institute Genomics Platform"/>
            <consortium name="The Broad Institute Genome Sequencing Center for Infectious Disease"/>
            <person name="Wu L."/>
            <person name="Ma J."/>
        </authorList>
    </citation>
    <scope>NUCLEOTIDE SEQUENCE [LARGE SCALE GENOMIC DNA]</scope>
    <source>
        <strain evidence="2">KCTC 3950</strain>
    </source>
</reference>
<proteinExistence type="predicted"/>
<dbReference type="Pfam" id="PF08863">
    <property type="entry name" value="YolD"/>
    <property type="match status" value="1"/>
</dbReference>
<organism evidence="1 2">
    <name type="scientific">Paenibacillus gansuensis</name>
    <dbReference type="NCBI Taxonomy" id="306542"/>
    <lineage>
        <taxon>Bacteria</taxon>
        <taxon>Bacillati</taxon>
        <taxon>Bacillota</taxon>
        <taxon>Bacilli</taxon>
        <taxon>Bacillales</taxon>
        <taxon>Paenibacillaceae</taxon>
        <taxon>Paenibacillus</taxon>
    </lineage>
</organism>
<dbReference type="InterPro" id="IPR014962">
    <property type="entry name" value="YolD"/>
</dbReference>
<comment type="caution">
    <text evidence="1">The sequence shown here is derived from an EMBL/GenBank/DDBJ whole genome shotgun (WGS) entry which is preliminary data.</text>
</comment>
<dbReference type="Proteomes" id="UP001597541">
    <property type="component" value="Unassembled WGS sequence"/>
</dbReference>
<evidence type="ECO:0000313" key="1">
    <source>
        <dbReference type="EMBL" id="MFD2614607.1"/>
    </source>
</evidence>
<dbReference type="RefSeq" id="WP_377605641.1">
    <property type="nucleotide sequence ID" value="NZ_JBHUME010000013.1"/>
</dbReference>
<gene>
    <name evidence="1" type="ORF">ACFSUF_19535</name>
</gene>
<dbReference type="EMBL" id="JBHUME010000013">
    <property type="protein sequence ID" value="MFD2614607.1"/>
    <property type="molecule type" value="Genomic_DNA"/>
</dbReference>
<protein>
    <submittedName>
        <fullName evidence="1">YolD-like family protein</fullName>
    </submittedName>
</protein>
<sequence length="108" mass="12654">MIHDRGRIKWVSLMIPQHKKLIANLYHSESDVTLPTIDEQKMEEMNEVISLALQEERDVVLKYFSNRRHFEVTGTIERVDPLTKQIRIVVGSEIKIITFANLIDVYFA</sequence>